<dbReference type="EC" id="3.1.-.-" evidence="10"/>
<gene>
    <name evidence="10" type="primary">cas1</name>
    <name evidence="11" type="ORF">BROFUL_02204</name>
</gene>
<keyword evidence="5 10" id="KW-0460">Magnesium</keyword>
<feature type="binding site" evidence="10">
    <location>
        <position position="221"/>
    </location>
    <ligand>
        <name>Mn(2+)</name>
        <dbReference type="ChEBI" id="CHEBI:29035"/>
    </ligand>
</feature>
<keyword evidence="12" id="KW-1185">Reference proteome</keyword>
<dbReference type="Gene3D" id="1.20.120.920">
    <property type="entry name" value="CRISPR-associated endonuclease Cas1, C-terminal domain"/>
    <property type="match status" value="1"/>
</dbReference>
<evidence type="ECO:0000256" key="1">
    <source>
        <dbReference type="ARBA" id="ARBA00022722"/>
    </source>
</evidence>
<comment type="caution">
    <text evidence="11">The sequence shown here is derived from an EMBL/GenBank/DDBJ whole genome shotgun (WGS) entry which is preliminary data.</text>
</comment>
<dbReference type="PANTHER" id="PTHR34353">
    <property type="entry name" value="CRISPR-ASSOCIATED ENDONUCLEASE CAS1 1"/>
    <property type="match status" value="1"/>
</dbReference>
<evidence type="ECO:0000256" key="3">
    <source>
        <dbReference type="ARBA" id="ARBA00022759"/>
    </source>
</evidence>
<dbReference type="InterPro" id="IPR042211">
    <property type="entry name" value="CRISPR-assoc_Cas1_N"/>
</dbReference>
<evidence type="ECO:0000256" key="4">
    <source>
        <dbReference type="ARBA" id="ARBA00022801"/>
    </source>
</evidence>
<evidence type="ECO:0000256" key="2">
    <source>
        <dbReference type="ARBA" id="ARBA00022723"/>
    </source>
</evidence>
<dbReference type="GO" id="GO:0051607">
    <property type="term" value="P:defense response to virus"/>
    <property type="evidence" value="ECO:0007669"/>
    <property type="project" value="UniProtKB-UniRule"/>
</dbReference>
<dbReference type="InterPro" id="IPR050646">
    <property type="entry name" value="Cas1"/>
</dbReference>
<keyword evidence="1 10" id="KW-0540">Nuclease</keyword>
<dbReference type="InterPro" id="IPR042206">
    <property type="entry name" value="CRISPR-assoc_Cas1_C"/>
</dbReference>
<dbReference type="CDD" id="cd09634">
    <property type="entry name" value="Cas1_I-II-III"/>
    <property type="match status" value="1"/>
</dbReference>
<keyword evidence="7 10" id="KW-0238">DNA-binding</keyword>
<organism evidence="11 12">
    <name type="scientific">Candidatus Brocadia fulgida</name>
    <dbReference type="NCBI Taxonomy" id="380242"/>
    <lineage>
        <taxon>Bacteria</taxon>
        <taxon>Pseudomonadati</taxon>
        <taxon>Planctomycetota</taxon>
        <taxon>Candidatus Brocadiia</taxon>
        <taxon>Candidatus Brocadiales</taxon>
        <taxon>Candidatus Brocadiaceae</taxon>
        <taxon>Candidatus Brocadia</taxon>
    </lineage>
</organism>
<dbReference type="GO" id="GO:0003677">
    <property type="term" value="F:DNA binding"/>
    <property type="evidence" value="ECO:0007669"/>
    <property type="project" value="UniProtKB-KW"/>
</dbReference>
<evidence type="ECO:0000256" key="8">
    <source>
        <dbReference type="ARBA" id="ARBA00023211"/>
    </source>
</evidence>
<evidence type="ECO:0000313" key="11">
    <source>
        <dbReference type="EMBL" id="KKO19090.1"/>
    </source>
</evidence>
<dbReference type="GO" id="GO:0046872">
    <property type="term" value="F:metal ion binding"/>
    <property type="evidence" value="ECO:0007669"/>
    <property type="project" value="UniProtKB-UniRule"/>
</dbReference>
<dbReference type="PANTHER" id="PTHR34353:SF2">
    <property type="entry name" value="CRISPR-ASSOCIATED ENDONUCLEASE CAS1 1"/>
    <property type="match status" value="1"/>
</dbReference>
<dbReference type="EMBL" id="LAQJ01000220">
    <property type="protein sequence ID" value="KKO19090.1"/>
    <property type="molecule type" value="Genomic_DNA"/>
</dbReference>
<dbReference type="GO" id="GO:0043571">
    <property type="term" value="P:maintenance of CRISPR repeat elements"/>
    <property type="evidence" value="ECO:0007669"/>
    <property type="project" value="UniProtKB-UniRule"/>
</dbReference>
<keyword evidence="3 10" id="KW-0255">Endonuclease</keyword>
<comment type="function">
    <text evidence="10">CRISPR (clustered regularly interspaced short palindromic repeat), is an adaptive immune system that provides protection against mobile genetic elements (viruses, transposable elements and conjugative plasmids). CRISPR clusters contain spacers, sequences complementary to antecedent mobile elements, and target invading nucleic acids. CRISPR clusters are transcribed and processed into CRISPR RNA (crRNA). Acts as a dsDNA endonuclease. Involved in the integration of spacer DNA into the CRISPR cassette.</text>
</comment>
<dbReference type="GO" id="GO:0016787">
    <property type="term" value="F:hydrolase activity"/>
    <property type="evidence" value="ECO:0007669"/>
    <property type="project" value="UniProtKB-KW"/>
</dbReference>
<evidence type="ECO:0000256" key="5">
    <source>
        <dbReference type="ARBA" id="ARBA00022842"/>
    </source>
</evidence>
<feature type="binding site" evidence="10">
    <location>
        <position position="156"/>
    </location>
    <ligand>
        <name>Mn(2+)</name>
        <dbReference type="ChEBI" id="CHEBI:29035"/>
    </ligand>
</feature>
<evidence type="ECO:0000256" key="7">
    <source>
        <dbReference type="ARBA" id="ARBA00023125"/>
    </source>
</evidence>
<evidence type="ECO:0000256" key="10">
    <source>
        <dbReference type="HAMAP-Rule" id="MF_01470"/>
    </source>
</evidence>
<feature type="binding site" evidence="10">
    <location>
        <position position="236"/>
    </location>
    <ligand>
        <name>Mn(2+)</name>
        <dbReference type="ChEBI" id="CHEBI:29035"/>
    </ligand>
</feature>
<dbReference type="NCBIfam" id="TIGR00287">
    <property type="entry name" value="cas1"/>
    <property type="match status" value="1"/>
</dbReference>
<proteinExistence type="inferred from homology"/>
<reference evidence="11 12" key="1">
    <citation type="journal article" date="2013" name="BMC Microbiol.">
        <title>Identification of the type II cytochrome c maturation pathway in anammox bacteria by comparative genomics.</title>
        <authorList>
            <person name="Ferousi C."/>
            <person name="Speth D.R."/>
            <person name="Reimann J."/>
            <person name="Op den Camp H.J."/>
            <person name="Allen J.W."/>
            <person name="Keltjens J.T."/>
            <person name="Jetten M.S."/>
        </authorList>
    </citation>
    <scope>NUCLEOTIDE SEQUENCE [LARGE SCALE GENOMIC DNA]</scope>
    <source>
        <strain evidence="11">RU1</strain>
    </source>
</reference>
<name>A0A0M2UU12_9BACT</name>
<dbReference type="Pfam" id="PF01867">
    <property type="entry name" value="Cas_Cas1"/>
    <property type="match status" value="1"/>
</dbReference>
<dbReference type="GO" id="GO:0004519">
    <property type="term" value="F:endonuclease activity"/>
    <property type="evidence" value="ECO:0007669"/>
    <property type="project" value="UniProtKB-UniRule"/>
</dbReference>
<dbReference type="Gene3D" id="3.100.10.20">
    <property type="entry name" value="CRISPR-associated endonuclease Cas1, N-terminal domain"/>
    <property type="match status" value="1"/>
</dbReference>
<comment type="subunit">
    <text evidence="9 10">Homodimer, forms a heterotetramer with a Cas2 homodimer.</text>
</comment>
<keyword evidence="2 10" id="KW-0479">Metal-binding</keyword>
<evidence type="ECO:0000256" key="6">
    <source>
        <dbReference type="ARBA" id="ARBA00023118"/>
    </source>
</evidence>
<evidence type="ECO:0000256" key="9">
    <source>
        <dbReference type="ARBA" id="ARBA00038592"/>
    </source>
</evidence>
<dbReference type="Proteomes" id="UP000034954">
    <property type="component" value="Unassembled WGS sequence"/>
</dbReference>
<dbReference type="InterPro" id="IPR002729">
    <property type="entry name" value="CRISPR-assoc_Cas1"/>
</dbReference>
<keyword evidence="6 10" id="KW-0051">Antiviral defense</keyword>
<evidence type="ECO:0000313" key="12">
    <source>
        <dbReference type="Proteomes" id="UP000034954"/>
    </source>
</evidence>
<comment type="similarity">
    <text evidence="10">Belongs to the CRISPR-associated endonuclease Cas1 family.</text>
</comment>
<keyword evidence="8 10" id="KW-0464">Manganese</keyword>
<comment type="cofactor">
    <cofactor evidence="10">
        <name>Mg(2+)</name>
        <dbReference type="ChEBI" id="CHEBI:18420"/>
    </cofactor>
    <cofactor evidence="10">
        <name>Mn(2+)</name>
        <dbReference type="ChEBI" id="CHEBI:29035"/>
    </cofactor>
</comment>
<keyword evidence="4 10" id="KW-0378">Hydrolase</keyword>
<dbReference type="HAMAP" id="MF_01470">
    <property type="entry name" value="Cas1"/>
    <property type="match status" value="1"/>
</dbReference>
<protein>
    <recommendedName>
        <fullName evidence="10">CRISPR-associated endonuclease Cas1</fullName>
        <ecNumber evidence="10">3.1.-.-</ecNumber>
    </recommendedName>
</protein>
<accession>A0A0M2UU12</accession>
<sequence>MGIVYIIEQGATITKADGRLVVRKDSRVLEDMPSKDVERLVIFGNVHITTPAMKYLLESGADVSFFSIHGNYKGRLQPRLCSDAELRRLQYQKSSHRETCLEVSKAFVSAKLRNMETFLKRQKRKTAQALSALDTIKQGLLDIQNVPDIHSLRGYEGSSSARYYKALSSLLQKDFQFQKRTRRPPADEANVLLSLGYTLLFNRVYGALNVVGLDPYQGMYHLADRGHATLASDFMEEFRVLIVDSVVLLLVNTREITVKDFSHSQGNIMLTHDGLKKALSRFEDKMNTVIMHTRISMRVSYQQCIEIQARQFARFIRGHDTAYMPFVLQ</sequence>
<dbReference type="AlphaFoldDB" id="A0A0M2UU12"/>